<evidence type="ECO:0000313" key="4">
    <source>
        <dbReference type="Proteomes" id="UP000570514"/>
    </source>
</evidence>
<proteinExistence type="predicted"/>
<dbReference type="InterPro" id="IPR050491">
    <property type="entry name" value="AmpC-like"/>
</dbReference>
<dbReference type="SUPFAM" id="SSF56601">
    <property type="entry name" value="beta-lactamase/transpeptidase-like"/>
    <property type="match status" value="1"/>
</dbReference>
<dbReference type="Pfam" id="PF00144">
    <property type="entry name" value="Beta-lactamase"/>
    <property type="match status" value="1"/>
</dbReference>
<accession>A0A846MY36</accession>
<organism evidence="3 4">
    <name type="scientific">Rhizomicrobium palustre</name>
    <dbReference type="NCBI Taxonomy" id="189966"/>
    <lineage>
        <taxon>Bacteria</taxon>
        <taxon>Pseudomonadati</taxon>
        <taxon>Pseudomonadota</taxon>
        <taxon>Alphaproteobacteria</taxon>
        <taxon>Micropepsales</taxon>
        <taxon>Micropepsaceae</taxon>
        <taxon>Rhizomicrobium</taxon>
    </lineage>
</organism>
<dbReference type="PANTHER" id="PTHR46825">
    <property type="entry name" value="D-ALANYL-D-ALANINE-CARBOXYPEPTIDASE/ENDOPEPTIDASE AMPH"/>
    <property type="match status" value="1"/>
</dbReference>
<evidence type="ECO:0000256" key="1">
    <source>
        <dbReference type="SAM" id="SignalP"/>
    </source>
</evidence>
<dbReference type="Proteomes" id="UP000570514">
    <property type="component" value="Unassembled WGS sequence"/>
</dbReference>
<feature type="chain" id="PRO_5032616462" evidence="1">
    <location>
        <begin position="27"/>
        <end position="475"/>
    </location>
</feature>
<name>A0A846MY36_9PROT</name>
<sequence>MHLVFRAAGFSALLLSSALTPIFAQAAPAAETNQSASKLDPAKITDLVEKEVTRLGVPSASVAVVVDGKILTAITAGKSALGPDRAASPTARYAIGSNSKQFLAAALLLLQEDGKLSLDDKASKYFSDLGPAGEVTIRQMLSHTAGLTDFWPQDYVFAQMQHDTTPQKIIDGWAKHKLDFAPGSRWQYSNTGYVLAGMILEKVSGQSVFDFLQSRIFKPLGMTSVVNFDQGGLGTTDAVGYTRYGLGAWHPAAPEGKGWMFAAGELAMTAEDLARWDISIINQSLLKPASYREFEKEVVLTNGLGSRYGLGLAVALSNERRVLSHGGEVSGFISQATIYPDQRVAIVVLTNADSNSAADVITDKLKDLVLNGVSPADEVSAKVARAIFDGLREGKLDRTLFSSNANAYFSDAVITEISSSTSPLGKVKTFKLSRSGTRGGMDFRVYEVELEKAKFQLITRALPDGTLEQFMLFPK</sequence>
<feature type="domain" description="Beta-lactamase-related" evidence="2">
    <location>
        <begin position="46"/>
        <end position="364"/>
    </location>
</feature>
<keyword evidence="1" id="KW-0732">Signal</keyword>
<dbReference type="InterPro" id="IPR012338">
    <property type="entry name" value="Beta-lactam/transpept-like"/>
</dbReference>
<dbReference type="InterPro" id="IPR001466">
    <property type="entry name" value="Beta-lactam-related"/>
</dbReference>
<protein>
    <submittedName>
        <fullName evidence="3">CubicO group peptidase (Beta-lactamase class C family)</fullName>
    </submittedName>
</protein>
<dbReference type="EMBL" id="JAASRM010000001">
    <property type="protein sequence ID" value="NIK88193.1"/>
    <property type="molecule type" value="Genomic_DNA"/>
</dbReference>
<dbReference type="PANTHER" id="PTHR46825:SF9">
    <property type="entry name" value="BETA-LACTAMASE-RELATED DOMAIN-CONTAINING PROTEIN"/>
    <property type="match status" value="1"/>
</dbReference>
<keyword evidence="4" id="KW-1185">Reference proteome</keyword>
<gene>
    <name evidence="3" type="ORF">FHS83_001511</name>
</gene>
<dbReference type="Gene3D" id="3.40.710.10">
    <property type="entry name" value="DD-peptidase/beta-lactamase superfamily"/>
    <property type="match status" value="1"/>
</dbReference>
<dbReference type="RefSeq" id="WP_167082385.1">
    <property type="nucleotide sequence ID" value="NZ_BAAADC010000001.1"/>
</dbReference>
<dbReference type="AlphaFoldDB" id="A0A846MY36"/>
<comment type="caution">
    <text evidence="3">The sequence shown here is derived from an EMBL/GenBank/DDBJ whole genome shotgun (WGS) entry which is preliminary data.</text>
</comment>
<evidence type="ECO:0000313" key="3">
    <source>
        <dbReference type="EMBL" id="NIK88193.1"/>
    </source>
</evidence>
<evidence type="ECO:0000259" key="2">
    <source>
        <dbReference type="Pfam" id="PF00144"/>
    </source>
</evidence>
<feature type="signal peptide" evidence="1">
    <location>
        <begin position="1"/>
        <end position="26"/>
    </location>
</feature>
<reference evidence="3 4" key="1">
    <citation type="submission" date="2020-03" db="EMBL/GenBank/DDBJ databases">
        <title>Genomic Encyclopedia of Type Strains, Phase IV (KMG-IV): sequencing the most valuable type-strain genomes for metagenomic binning, comparative biology and taxonomic classification.</title>
        <authorList>
            <person name="Goeker M."/>
        </authorList>
    </citation>
    <scope>NUCLEOTIDE SEQUENCE [LARGE SCALE GENOMIC DNA]</scope>
    <source>
        <strain evidence="3 4">DSM 19867</strain>
    </source>
</reference>